<dbReference type="GO" id="GO:0003723">
    <property type="term" value="F:RNA binding"/>
    <property type="evidence" value="ECO:0007669"/>
    <property type="project" value="InterPro"/>
</dbReference>
<dbReference type="SUPFAM" id="SSF52172">
    <property type="entry name" value="CheY-like"/>
    <property type="match status" value="1"/>
</dbReference>
<dbReference type="PROSITE" id="PS50921">
    <property type="entry name" value="ANTAR"/>
    <property type="match status" value="1"/>
</dbReference>
<dbReference type="InterPro" id="IPR036388">
    <property type="entry name" value="WH-like_DNA-bd_sf"/>
</dbReference>
<dbReference type="Gene3D" id="1.10.10.10">
    <property type="entry name" value="Winged helix-like DNA-binding domain superfamily/Winged helix DNA-binding domain"/>
    <property type="match status" value="1"/>
</dbReference>
<dbReference type="InterPro" id="IPR011006">
    <property type="entry name" value="CheY-like_superfamily"/>
</dbReference>
<comment type="caution">
    <text evidence="2">The sequence shown here is derived from an EMBL/GenBank/DDBJ whole genome shotgun (WGS) entry which is preliminary data.</text>
</comment>
<evidence type="ECO:0000313" key="2">
    <source>
        <dbReference type="EMBL" id="PLC50093.1"/>
    </source>
</evidence>
<dbReference type="RefSeq" id="WP_102073642.1">
    <property type="nucleotide sequence ID" value="NZ_PDNW01000006.1"/>
</dbReference>
<protein>
    <submittedName>
        <fullName evidence="2">Antitermination regulator</fullName>
    </submittedName>
</protein>
<dbReference type="EMBL" id="PDNW01000006">
    <property type="protein sequence ID" value="PLC50093.1"/>
    <property type="molecule type" value="Genomic_DNA"/>
</dbReference>
<dbReference type="OrthoDB" id="9782798at2"/>
<dbReference type="Proteomes" id="UP000234190">
    <property type="component" value="Unassembled WGS sequence"/>
</dbReference>
<proteinExistence type="predicted"/>
<gene>
    <name evidence="2" type="ORF">CR159_08770</name>
</gene>
<reference evidence="2 3" key="1">
    <citation type="submission" date="2017-10" db="EMBL/GenBank/DDBJ databases">
        <title>Two draft genome sequences of Pusillimonas sp. strains isolated from a nitrate- and radionuclide-contaminated groundwater in Russia.</title>
        <authorList>
            <person name="Grouzdev D.S."/>
            <person name="Tourova T.P."/>
            <person name="Goeva M.A."/>
            <person name="Babich T.L."/>
            <person name="Sokolova D.S."/>
            <person name="Abdullin R."/>
            <person name="Poltaraus A.B."/>
            <person name="Toshchakov S.V."/>
            <person name="Nazina T.N."/>
        </authorList>
    </citation>
    <scope>NUCLEOTIDE SEQUENCE [LARGE SCALE GENOMIC DNA]</scope>
    <source>
        <strain evidence="2 3">JR1/69-3-13</strain>
    </source>
</reference>
<dbReference type="InterPro" id="IPR013587">
    <property type="entry name" value="Nitrate/nitrite_sensing"/>
</dbReference>
<organism evidence="2 3">
    <name type="scientific">Pollutimonas subterranea</name>
    <dbReference type="NCBI Taxonomy" id="2045210"/>
    <lineage>
        <taxon>Bacteria</taxon>
        <taxon>Pseudomonadati</taxon>
        <taxon>Pseudomonadota</taxon>
        <taxon>Betaproteobacteria</taxon>
        <taxon>Burkholderiales</taxon>
        <taxon>Alcaligenaceae</taxon>
        <taxon>Pollutimonas</taxon>
    </lineage>
</organism>
<dbReference type="Pfam" id="PF08376">
    <property type="entry name" value="NIT"/>
    <property type="match status" value="1"/>
</dbReference>
<dbReference type="Pfam" id="PF03861">
    <property type="entry name" value="ANTAR"/>
    <property type="match status" value="1"/>
</dbReference>
<evidence type="ECO:0000259" key="1">
    <source>
        <dbReference type="PROSITE" id="PS50921"/>
    </source>
</evidence>
<accession>A0A2N4U513</accession>
<sequence length="420" mass="46848">MSNNYVPPTLRFLLAARRCELHALESLAGTCELVVLAGKLVHALQKERGWSNLYLCSEDDDGLPTLAELGRHAADAEHEMRRYLDDLDAGSGPASDKAHFFNCVASALHRLEALPGLRRGIRDRRTSAQEAESTFTDLIASLLAMVFEAADSALDPDVTRILVALLNFIQGKELSGQERAYGVVGFQAGYFTEVQKARMAALVAARNRSVDVFTQFAPPAALQCWEGLDQQSQDVQRMQAMLDNTSESQRVGVALTEVWLDLCTQRIDGMRNVENLLAKALAQQCEKRIAETRKELGDRSLLLRRFTDRASGKEPSMVFRVQGRIADIPPQDGIGRDMDRSIVDILREQTLRMQDAADALTSVRRSLDERKQIEKAKWLLVSRYHLSEQQAHERMQRVAMDGGLSLGDIAGQLLNESRED</sequence>
<keyword evidence="3" id="KW-1185">Reference proteome</keyword>
<evidence type="ECO:0000313" key="3">
    <source>
        <dbReference type="Proteomes" id="UP000234190"/>
    </source>
</evidence>
<dbReference type="AlphaFoldDB" id="A0A2N4U513"/>
<name>A0A2N4U513_9BURK</name>
<dbReference type="SMART" id="SM01012">
    <property type="entry name" value="ANTAR"/>
    <property type="match status" value="1"/>
</dbReference>
<feature type="domain" description="ANTAR" evidence="1">
    <location>
        <begin position="353"/>
        <end position="414"/>
    </location>
</feature>
<dbReference type="InterPro" id="IPR005561">
    <property type="entry name" value="ANTAR"/>
</dbReference>